<dbReference type="AlphaFoldDB" id="D1C3Q4"/>
<proteinExistence type="predicted"/>
<dbReference type="STRING" id="479434.Sthe_1436"/>
<name>D1C3Q4_SPHTD</name>
<dbReference type="InParanoid" id="D1C3Q4"/>
<dbReference type="KEGG" id="sti:Sthe_1436"/>
<evidence type="ECO:0000313" key="1">
    <source>
        <dbReference type="EMBL" id="ACZ38871.1"/>
    </source>
</evidence>
<evidence type="ECO:0000313" key="2">
    <source>
        <dbReference type="Proteomes" id="UP000002027"/>
    </source>
</evidence>
<keyword evidence="2" id="KW-1185">Reference proteome</keyword>
<dbReference type="HOGENOM" id="CLU_3296723_0_0_0"/>
<dbReference type="Proteomes" id="UP000002027">
    <property type="component" value="Chromosome 1"/>
</dbReference>
<organism evidence="1 2">
    <name type="scientific">Sphaerobacter thermophilus (strain ATCC 49802 / DSM 20745 / KCCM 41009 / NCIMB 13125 / S 6022)</name>
    <dbReference type="NCBI Taxonomy" id="479434"/>
    <lineage>
        <taxon>Bacteria</taxon>
        <taxon>Pseudomonadati</taxon>
        <taxon>Thermomicrobiota</taxon>
        <taxon>Thermomicrobia</taxon>
        <taxon>Sphaerobacterales</taxon>
        <taxon>Sphaerobacterineae</taxon>
        <taxon>Sphaerobacteraceae</taxon>
        <taxon>Sphaerobacter</taxon>
    </lineage>
</organism>
<sequence>MLEEAISLALTSLRVIGAERVHCVVILRFVPSVDVSGSVR</sequence>
<gene>
    <name evidence="1" type="ordered locus">Sthe_1436</name>
</gene>
<accession>D1C3Q4</accession>
<reference evidence="2" key="1">
    <citation type="submission" date="2009-11" db="EMBL/GenBank/DDBJ databases">
        <title>The complete chromosome 1 of Sphaerobacter thermophilus DSM 20745.</title>
        <authorList>
            <person name="Lucas S."/>
            <person name="Copeland A."/>
            <person name="Lapidus A."/>
            <person name="Glavina del Rio T."/>
            <person name="Dalin E."/>
            <person name="Tice H."/>
            <person name="Bruce D."/>
            <person name="Goodwin L."/>
            <person name="Pitluck S."/>
            <person name="Kyrpides N."/>
            <person name="Mavromatis K."/>
            <person name="Ivanova N."/>
            <person name="Mikhailova N."/>
            <person name="LaButti K.M."/>
            <person name="Clum A."/>
            <person name="Sun H.I."/>
            <person name="Brettin T."/>
            <person name="Detter J.C."/>
            <person name="Han C."/>
            <person name="Larimer F."/>
            <person name="Land M."/>
            <person name="Hauser L."/>
            <person name="Markowitz V."/>
            <person name="Cheng J.F."/>
            <person name="Hugenholtz P."/>
            <person name="Woyke T."/>
            <person name="Wu D."/>
            <person name="Steenblock K."/>
            <person name="Schneider S."/>
            <person name="Pukall R."/>
            <person name="Goeker M."/>
            <person name="Klenk H.P."/>
            <person name="Eisen J.A."/>
        </authorList>
    </citation>
    <scope>NUCLEOTIDE SEQUENCE [LARGE SCALE GENOMIC DNA]</scope>
    <source>
        <strain evidence="2">ATCC 49802 / DSM 20745 / S 6022</strain>
    </source>
</reference>
<dbReference type="EMBL" id="CP001823">
    <property type="protein sequence ID" value="ACZ38871.1"/>
    <property type="molecule type" value="Genomic_DNA"/>
</dbReference>
<protein>
    <submittedName>
        <fullName evidence="1">Uncharacterized protein</fullName>
    </submittedName>
</protein>
<reference evidence="1 2" key="2">
    <citation type="journal article" date="2010" name="Stand. Genomic Sci.">
        <title>Complete genome sequence of Desulfohalobium retbaense type strain (HR(100)).</title>
        <authorList>
            <person name="Spring S."/>
            <person name="Nolan M."/>
            <person name="Lapidus A."/>
            <person name="Glavina Del Rio T."/>
            <person name="Copeland A."/>
            <person name="Tice H."/>
            <person name="Cheng J.F."/>
            <person name="Lucas S."/>
            <person name="Land M."/>
            <person name="Chen F."/>
            <person name="Bruce D."/>
            <person name="Goodwin L."/>
            <person name="Pitluck S."/>
            <person name="Ivanova N."/>
            <person name="Mavromatis K."/>
            <person name="Mikhailova N."/>
            <person name="Pati A."/>
            <person name="Chen A."/>
            <person name="Palaniappan K."/>
            <person name="Hauser L."/>
            <person name="Chang Y.J."/>
            <person name="Jeffries C.D."/>
            <person name="Munk C."/>
            <person name="Kiss H."/>
            <person name="Chain P."/>
            <person name="Han C."/>
            <person name="Brettin T."/>
            <person name="Detter J.C."/>
            <person name="Schuler E."/>
            <person name="Goker M."/>
            <person name="Rohde M."/>
            <person name="Bristow J."/>
            <person name="Eisen J.A."/>
            <person name="Markowitz V."/>
            <person name="Hugenholtz P."/>
            <person name="Kyrpides N.C."/>
            <person name="Klenk H.P."/>
        </authorList>
    </citation>
    <scope>NUCLEOTIDE SEQUENCE [LARGE SCALE GENOMIC DNA]</scope>
    <source>
        <strain evidence="2">ATCC 49802 / DSM 20745 / S 6022</strain>
    </source>
</reference>